<reference evidence="1 2" key="1">
    <citation type="submission" date="2018-03" db="EMBL/GenBank/DDBJ databases">
        <title>Genomic Encyclopedia of Archaeal and Bacterial Type Strains, Phase II (KMG-II): from individual species to whole genera.</title>
        <authorList>
            <person name="Goeker M."/>
        </authorList>
    </citation>
    <scope>NUCLEOTIDE SEQUENCE [LARGE SCALE GENOMIC DNA]</scope>
    <source>
        <strain evidence="1 2">DSM 100212</strain>
    </source>
</reference>
<dbReference type="AlphaFoldDB" id="A0A2T0WKL6"/>
<dbReference type="EMBL" id="PVTQ01000010">
    <property type="protein sequence ID" value="PRY87251.1"/>
    <property type="molecule type" value="Genomic_DNA"/>
</dbReference>
<gene>
    <name evidence="1" type="ORF">CLV74_11025</name>
</gene>
<name>A0A2T0WKL6_9RHOB</name>
<dbReference type="Proteomes" id="UP000238392">
    <property type="component" value="Unassembled WGS sequence"/>
</dbReference>
<accession>A0A2T0WKL6</accession>
<organism evidence="1 2">
    <name type="scientific">Donghicola tyrosinivorans</name>
    <dbReference type="NCBI Taxonomy" id="1652492"/>
    <lineage>
        <taxon>Bacteria</taxon>
        <taxon>Pseudomonadati</taxon>
        <taxon>Pseudomonadota</taxon>
        <taxon>Alphaproteobacteria</taxon>
        <taxon>Rhodobacterales</taxon>
        <taxon>Roseobacteraceae</taxon>
        <taxon>Donghicola</taxon>
    </lineage>
</organism>
<evidence type="ECO:0000313" key="1">
    <source>
        <dbReference type="EMBL" id="PRY87251.1"/>
    </source>
</evidence>
<dbReference type="RefSeq" id="WP_106265915.1">
    <property type="nucleotide sequence ID" value="NZ_PVTQ01000010.1"/>
</dbReference>
<protein>
    <recommendedName>
        <fullName evidence="3">Stress responsive alpha/beta barrel protein</fullName>
    </recommendedName>
</protein>
<keyword evidence="2" id="KW-1185">Reference proteome</keyword>
<proteinExistence type="predicted"/>
<sequence>MAHILVDILPFKEGKTIEDALAYFEKVRPAMERNGLRRVDAPLRALKSLRGAQQADLVNLFETDDPETSMQGMAGDAEYQSHVALRDAIFDLENASIILTTKHT</sequence>
<comment type="caution">
    <text evidence="1">The sequence shown here is derived from an EMBL/GenBank/DDBJ whole genome shotgun (WGS) entry which is preliminary data.</text>
</comment>
<dbReference type="OrthoDB" id="7864707at2"/>
<evidence type="ECO:0008006" key="3">
    <source>
        <dbReference type="Google" id="ProtNLM"/>
    </source>
</evidence>
<evidence type="ECO:0000313" key="2">
    <source>
        <dbReference type="Proteomes" id="UP000238392"/>
    </source>
</evidence>